<sequence>AFEDAIYEATDNVLYEDLDSVLYKSIDSATYKSIYSSIYETTNDFLDKESDSSLKTFHTWDNAKNFLNRYGLEKGSKFIEFCVNHGVTSAQSIERLLKGKFPERKFNASDLMKHLYTKYAEEQQWFIETKFDEVELNNCNKTQLIATALLKDETENSFVWALSMIKKCMNRLTPKVLFTDSDPGMANAISLKFPDSLMHILYGSHIKKNLRNKLGPTEFRKFREDFFKCRNMLVPDTFETNNYIKRQLDPLKHKWAICYTNNQFTASANSIQRVECLNQKIHDCVWSNSSLLSLVKKIQDILDKESEYARVEEYNGQIPTVGLPTISKTYFSSIEKEQTSINYSEGAREDDCEITKIHLANIMSSIGQDQILEIWRVVISCGVKINYIILLSDGSHRCICNIIITHGYPYRHFYKVLHCSVQAKWHIGLIAAHWYKDNFTNDNDIWQQSPITLCINSDQYQSIIKHPIYKFDYIKQIRGAEVYSLLLQEVNSTRQKYGRGQDIMRKALDIAIATNLFDELMGICHGFILDKQERQPPGRAKSCVEIEDQPAKKNQCLEVEVNQITDKIDKNKDKRKTCQICELKGHNRVICKLAKG</sequence>
<organism evidence="2 3">
    <name type="scientific">Gigaspora margarita</name>
    <dbReference type="NCBI Taxonomy" id="4874"/>
    <lineage>
        <taxon>Eukaryota</taxon>
        <taxon>Fungi</taxon>
        <taxon>Fungi incertae sedis</taxon>
        <taxon>Mucoromycota</taxon>
        <taxon>Glomeromycotina</taxon>
        <taxon>Glomeromycetes</taxon>
        <taxon>Diversisporales</taxon>
        <taxon>Gigasporaceae</taxon>
        <taxon>Gigaspora</taxon>
    </lineage>
</organism>
<name>A0ABN7VRI8_GIGMA</name>
<evidence type="ECO:0000313" key="2">
    <source>
        <dbReference type="EMBL" id="CAG8794500.1"/>
    </source>
</evidence>
<dbReference type="Pfam" id="PF10551">
    <property type="entry name" value="MULE"/>
    <property type="match status" value="1"/>
</dbReference>
<reference evidence="2 3" key="1">
    <citation type="submission" date="2021-06" db="EMBL/GenBank/DDBJ databases">
        <authorList>
            <person name="Kallberg Y."/>
            <person name="Tangrot J."/>
            <person name="Rosling A."/>
        </authorList>
    </citation>
    <scope>NUCLEOTIDE SEQUENCE [LARGE SCALE GENOMIC DNA]</scope>
    <source>
        <strain evidence="2 3">120-4 pot B 10/14</strain>
    </source>
</reference>
<protein>
    <submittedName>
        <fullName evidence="2">12702_t:CDS:1</fullName>
    </submittedName>
</protein>
<dbReference type="PANTHER" id="PTHR47718:SF17">
    <property type="entry name" value="PROTEIN FAR1-RELATED SEQUENCE 5-LIKE"/>
    <property type="match status" value="1"/>
</dbReference>
<dbReference type="InterPro" id="IPR018289">
    <property type="entry name" value="MULE_transposase_dom"/>
</dbReference>
<dbReference type="Proteomes" id="UP000789901">
    <property type="component" value="Unassembled WGS sequence"/>
</dbReference>
<dbReference type="PANTHER" id="PTHR47718">
    <property type="entry name" value="OS01G0519700 PROTEIN"/>
    <property type="match status" value="1"/>
</dbReference>
<comment type="caution">
    <text evidence="2">The sequence shown here is derived from an EMBL/GenBank/DDBJ whole genome shotgun (WGS) entry which is preliminary data.</text>
</comment>
<dbReference type="EMBL" id="CAJVQB010020466">
    <property type="protein sequence ID" value="CAG8794500.1"/>
    <property type="molecule type" value="Genomic_DNA"/>
</dbReference>
<feature type="non-terminal residue" evidence="2">
    <location>
        <position position="1"/>
    </location>
</feature>
<feature type="domain" description="MULE transposase" evidence="1">
    <location>
        <begin position="136"/>
        <end position="208"/>
    </location>
</feature>
<keyword evidence="3" id="KW-1185">Reference proteome</keyword>
<accession>A0ABN7VRI8</accession>
<evidence type="ECO:0000259" key="1">
    <source>
        <dbReference type="Pfam" id="PF10551"/>
    </source>
</evidence>
<evidence type="ECO:0000313" key="3">
    <source>
        <dbReference type="Proteomes" id="UP000789901"/>
    </source>
</evidence>
<gene>
    <name evidence="2" type="ORF">GMARGA_LOCUS21792</name>
</gene>
<proteinExistence type="predicted"/>